<evidence type="ECO:0000313" key="2">
    <source>
        <dbReference type="EMBL" id="AJB41939.1"/>
    </source>
</evidence>
<proteinExistence type="predicted"/>
<dbReference type="KEGG" id="tcb:TCARB_0889"/>
<reference evidence="3" key="1">
    <citation type="book" date="2010" name="EXTREMOPHILES" publisher="0:0-0">
        <title>Complete genome sequences of ten hyperthermophilic archaea reveal their metabolic capabilities and possible ecological roles.</title>
        <editorList>
            <person name="?"/>
        </editorList>
        <authorList>
            <person name="Ravin N.V."/>
            <person name="Mardanov A.V."/>
            <person name="Bonch-Osmolovskaya E.A."/>
            <person name="Skryabin K.G."/>
        </authorList>
    </citation>
    <scope>NUCLEOTIDE SEQUENCE [LARGE SCALE GENOMIC DNA]</scope>
    <source>
        <strain evidence="3">1505</strain>
    </source>
</reference>
<name>A0A3G1A562_9CREN</name>
<dbReference type="RefSeq" id="WP_148684607.1">
    <property type="nucleotide sequence ID" value="NZ_CP007493.1"/>
</dbReference>
<sequence>MMNLPDALLLAVLGFITAVWGYKLARLWVSLLSGIALGYVFYQYSSHELQAVLTPLVLFVIGFIVGAMIGFAIFRLAISLVAGFAIAQSLISAGLFVANETVLIVLTIVFAMILYAIVDKLLALVFIIGGAALFFIGLLAVHLPMIIVAILTLLIIVLGIYKNISR</sequence>
<dbReference type="Proteomes" id="UP000266720">
    <property type="component" value="Chromosome"/>
</dbReference>
<evidence type="ECO:0000256" key="1">
    <source>
        <dbReference type="SAM" id="Phobius"/>
    </source>
</evidence>
<keyword evidence="1" id="KW-0472">Membrane</keyword>
<dbReference type="AlphaFoldDB" id="A0A3G1A562"/>
<feature type="transmembrane region" description="Helical" evidence="1">
    <location>
        <begin position="7"/>
        <end position="22"/>
    </location>
</feature>
<evidence type="ECO:0008006" key="4">
    <source>
        <dbReference type="Google" id="ProtNLM"/>
    </source>
</evidence>
<evidence type="ECO:0000313" key="3">
    <source>
        <dbReference type="Proteomes" id="UP000266720"/>
    </source>
</evidence>
<organism evidence="2 3">
    <name type="scientific">Thermofilum adornatum 1505</name>
    <dbReference type="NCBI Taxonomy" id="697581"/>
    <lineage>
        <taxon>Archaea</taxon>
        <taxon>Thermoproteota</taxon>
        <taxon>Thermoprotei</taxon>
        <taxon>Thermofilales</taxon>
        <taxon>Thermofilaceae</taxon>
        <taxon>Thermofilum</taxon>
    </lineage>
</organism>
<feature type="transmembrane region" description="Helical" evidence="1">
    <location>
        <begin position="121"/>
        <end position="140"/>
    </location>
</feature>
<dbReference type="EMBL" id="CP007493">
    <property type="protein sequence ID" value="AJB41939.1"/>
    <property type="molecule type" value="Genomic_DNA"/>
</dbReference>
<feature type="transmembrane region" description="Helical" evidence="1">
    <location>
        <begin position="90"/>
        <end position="114"/>
    </location>
</feature>
<gene>
    <name evidence="2" type="ORF">TCARB_0889</name>
</gene>
<protein>
    <recommendedName>
        <fullName evidence="4">DUF4203 domain-containing protein</fullName>
    </recommendedName>
</protein>
<dbReference type="STRING" id="697581.TCARB_0889"/>
<dbReference type="GeneID" id="25406315"/>
<accession>A0A3G1A562</accession>
<keyword evidence="1" id="KW-1133">Transmembrane helix</keyword>
<keyword evidence="1" id="KW-0812">Transmembrane</keyword>
<feature type="transmembrane region" description="Helical" evidence="1">
    <location>
        <begin position="56"/>
        <end position="78"/>
    </location>
</feature>